<dbReference type="STRING" id="1224947.SAMN05216480_1239"/>
<evidence type="ECO:0008006" key="3">
    <source>
        <dbReference type="Google" id="ProtNLM"/>
    </source>
</evidence>
<evidence type="ECO:0000313" key="1">
    <source>
        <dbReference type="EMBL" id="SFU77043.1"/>
    </source>
</evidence>
<proteinExistence type="predicted"/>
<name>A0A1I7IVT4_9FLAO</name>
<dbReference type="RefSeq" id="WP_093026551.1">
    <property type="nucleotide sequence ID" value="NZ_FPBK01000023.1"/>
</dbReference>
<dbReference type="OrthoDB" id="1357823at2"/>
<gene>
    <name evidence="1" type="ORF">SAMN05216480_1239</name>
</gene>
<dbReference type="EMBL" id="FPBK01000023">
    <property type="protein sequence ID" value="SFU77043.1"/>
    <property type="molecule type" value="Genomic_DNA"/>
</dbReference>
<organism evidence="1 2">
    <name type="scientific">Pustulibacterium marinum</name>
    <dbReference type="NCBI Taxonomy" id="1224947"/>
    <lineage>
        <taxon>Bacteria</taxon>
        <taxon>Pseudomonadati</taxon>
        <taxon>Bacteroidota</taxon>
        <taxon>Flavobacteriia</taxon>
        <taxon>Flavobacteriales</taxon>
        <taxon>Flavobacteriaceae</taxon>
        <taxon>Pustulibacterium</taxon>
    </lineage>
</organism>
<reference evidence="1 2" key="1">
    <citation type="submission" date="2016-10" db="EMBL/GenBank/DDBJ databases">
        <authorList>
            <person name="de Groot N.N."/>
        </authorList>
    </citation>
    <scope>NUCLEOTIDE SEQUENCE [LARGE SCALE GENOMIC DNA]</scope>
    <source>
        <strain evidence="1 2">CGMCC 1.12333</strain>
    </source>
</reference>
<sequence length="150" mass="16363">MNKVLTSASLLLGSLACFGVVKYQQLKNAMSKLETKIESIKDLKIKSGVASFNLSVSLNNVTETDIYINGVIFKITRIFVYDLTGKKIGEATTDLSEIDIPNNKSLTINNIPVTIAVNEALSLLFSSGANLKENMQIKAQIEALGYTFII</sequence>
<dbReference type="Proteomes" id="UP000199138">
    <property type="component" value="Unassembled WGS sequence"/>
</dbReference>
<evidence type="ECO:0000313" key="2">
    <source>
        <dbReference type="Proteomes" id="UP000199138"/>
    </source>
</evidence>
<protein>
    <recommendedName>
        <fullName evidence="3">Late embryogenesis abundant protein</fullName>
    </recommendedName>
</protein>
<keyword evidence="2" id="KW-1185">Reference proteome</keyword>
<accession>A0A1I7IVT4</accession>
<dbReference type="PROSITE" id="PS51257">
    <property type="entry name" value="PROKAR_LIPOPROTEIN"/>
    <property type="match status" value="1"/>
</dbReference>
<dbReference type="AlphaFoldDB" id="A0A1I7IVT4"/>